<evidence type="ECO:0000256" key="3">
    <source>
        <dbReference type="ARBA" id="ARBA00022679"/>
    </source>
</evidence>
<dbReference type="FunFam" id="3.40.1010.10:FF:000001">
    <property type="entry name" value="Siroheme synthase"/>
    <property type="match status" value="1"/>
</dbReference>
<dbReference type="Proteomes" id="UP000178606">
    <property type="component" value="Unassembled WGS sequence"/>
</dbReference>
<dbReference type="NCBIfam" id="NF004790">
    <property type="entry name" value="PRK06136.1"/>
    <property type="match status" value="1"/>
</dbReference>
<dbReference type="InterPro" id="IPR000878">
    <property type="entry name" value="4pyrrol_Mease"/>
</dbReference>
<evidence type="ECO:0000313" key="10">
    <source>
        <dbReference type="Proteomes" id="UP000178606"/>
    </source>
</evidence>
<sequence length="521" mass="56065">MAIGKVYLVGAGPGDPGLITVKGLERLRAADCVLYDALIPERLLAEVRPGCEVIHVGHRAGSRTMTQGDVNRLLIEKAWAGKAVVRLKGGDPFVFGRGGEECEALAEAGVPFEVVPGVTSAVAVPAYAGIPVTHRDWASSVAFVTGHSRADATDEDGEDDGGIDYAKLATGVDTLVFLMGVRNLTRIAGQLVAHGRPASTPVALIRWGTKPEQRTLTGTLADVAERARSADLRPPALIVVGEVVRLRERLSWFEARPLFGRRIVVTRSREQASDLVQRLEDLGAEVIEVPAIQIDDPEDWGDVDGAIRRIGEFHWVAFTSQNGVDRFLGRLFRSGRDVRALASARICAIGPATASRLEAYGLRADLRPERNVAESLAEAFSRIDVRGRRVLLPRPAVAREVLPEALTAMGAEVTEVVVYRTVRPAAHPEGLRERLRRGDIDLVTFTSSSTVAHFVERLEDGTGAGLSGPLRDRVRGASIGPATSRTAWEKGIAVVAEADPDDVTIPGLVRAIERYFHGGGQ</sequence>
<dbReference type="GO" id="GO:0004852">
    <property type="term" value="F:uroporphyrinogen-III synthase activity"/>
    <property type="evidence" value="ECO:0007669"/>
    <property type="project" value="InterPro"/>
</dbReference>
<keyword evidence="5" id="KW-0627">Porphyrin biosynthesis</keyword>
<evidence type="ECO:0000256" key="6">
    <source>
        <dbReference type="RuleBase" id="RU003960"/>
    </source>
</evidence>
<accession>A0A1F6CN03</accession>
<dbReference type="CDD" id="cd06578">
    <property type="entry name" value="HemD"/>
    <property type="match status" value="1"/>
</dbReference>
<name>A0A1F6CN03_HANXR</name>
<organism evidence="9 10">
    <name type="scientific">Handelsmanbacteria sp. (strain RIFCSPLOWO2_12_FULL_64_10)</name>
    <dbReference type="NCBI Taxonomy" id="1817868"/>
    <lineage>
        <taxon>Bacteria</taxon>
        <taxon>Candidatus Handelsmaniibacteriota</taxon>
    </lineage>
</organism>
<dbReference type="SUPFAM" id="SSF53790">
    <property type="entry name" value="Tetrapyrrole methylase"/>
    <property type="match status" value="1"/>
</dbReference>
<dbReference type="InterPro" id="IPR014777">
    <property type="entry name" value="4pyrrole_Mease_sub1"/>
</dbReference>
<feature type="domain" description="Tetrapyrrole biosynthesis uroporphyrinogen III synthase" evidence="8">
    <location>
        <begin position="274"/>
        <end position="499"/>
    </location>
</feature>
<dbReference type="EC" id="2.1.1.107" evidence="1"/>
<evidence type="ECO:0000256" key="2">
    <source>
        <dbReference type="ARBA" id="ARBA00022603"/>
    </source>
</evidence>
<keyword evidence="4" id="KW-0949">S-adenosyl-L-methionine</keyword>
<dbReference type="Pfam" id="PF02602">
    <property type="entry name" value="HEM4"/>
    <property type="match status" value="1"/>
</dbReference>
<dbReference type="GO" id="GO:0019354">
    <property type="term" value="P:siroheme biosynthetic process"/>
    <property type="evidence" value="ECO:0007669"/>
    <property type="project" value="InterPro"/>
</dbReference>
<evidence type="ECO:0000256" key="5">
    <source>
        <dbReference type="ARBA" id="ARBA00023244"/>
    </source>
</evidence>
<evidence type="ECO:0000259" key="7">
    <source>
        <dbReference type="Pfam" id="PF00590"/>
    </source>
</evidence>
<dbReference type="GO" id="GO:0004851">
    <property type="term" value="F:uroporphyrin-III C-methyltransferase activity"/>
    <property type="evidence" value="ECO:0007669"/>
    <property type="project" value="UniProtKB-EC"/>
</dbReference>
<dbReference type="PROSITE" id="PS00839">
    <property type="entry name" value="SUMT_1"/>
    <property type="match status" value="1"/>
</dbReference>
<gene>
    <name evidence="9" type="ORF">A3F84_17760</name>
</gene>
<dbReference type="Pfam" id="PF00590">
    <property type="entry name" value="TP_methylase"/>
    <property type="match status" value="1"/>
</dbReference>
<protein>
    <recommendedName>
        <fullName evidence="1">uroporphyrinogen-III C-methyltransferase</fullName>
        <ecNumber evidence="1">2.1.1.107</ecNumber>
    </recommendedName>
</protein>
<dbReference type="InterPro" id="IPR003754">
    <property type="entry name" value="4pyrrol_synth_uPrphyn_synth"/>
</dbReference>
<dbReference type="PANTHER" id="PTHR45790">
    <property type="entry name" value="SIROHEME SYNTHASE-RELATED"/>
    <property type="match status" value="1"/>
</dbReference>
<dbReference type="InterPro" id="IPR014776">
    <property type="entry name" value="4pyrrole_Mease_sub2"/>
</dbReference>
<reference evidence="9 10" key="1">
    <citation type="journal article" date="2016" name="Nat. Commun.">
        <title>Thousands of microbial genomes shed light on interconnected biogeochemical processes in an aquifer system.</title>
        <authorList>
            <person name="Anantharaman K."/>
            <person name="Brown C.T."/>
            <person name="Hug L.A."/>
            <person name="Sharon I."/>
            <person name="Castelle C.J."/>
            <person name="Probst A.J."/>
            <person name="Thomas B.C."/>
            <person name="Singh A."/>
            <person name="Wilkins M.J."/>
            <person name="Karaoz U."/>
            <person name="Brodie E.L."/>
            <person name="Williams K.H."/>
            <person name="Hubbard S.S."/>
            <person name="Banfield J.F."/>
        </authorList>
    </citation>
    <scope>NUCLEOTIDE SEQUENCE [LARGE SCALE GENOMIC DNA]</scope>
    <source>
        <strain evidence="10">RIFCSPLOWO2_12_FULL_64_10</strain>
    </source>
</reference>
<evidence type="ECO:0000313" key="9">
    <source>
        <dbReference type="EMBL" id="OGG50505.1"/>
    </source>
</evidence>
<dbReference type="CDD" id="cd11642">
    <property type="entry name" value="SUMT"/>
    <property type="match status" value="1"/>
</dbReference>
<dbReference type="Gene3D" id="3.40.50.10090">
    <property type="match status" value="2"/>
</dbReference>
<dbReference type="InterPro" id="IPR050161">
    <property type="entry name" value="Siro_Cobalamin_biosynth"/>
</dbReference>
<comment type="similarity">
    <text evidence="6">Belongs to the precorrin methyltransferase family.</text>
</comment>
<evidence type="ECO:0000256" key="1">
    <source>
        <dbReference type="ARBA" id="ARBA00012162"/>
    </source>
</evidence>
<comment type="caution">
    <text evidence="9">The sequence shown here is derived from an EMBL/GenBank/DDBJ whole genome shotgun (WGS) entry which is preliminary data.</text>
</comment>
<dbReference type="Gene3D" id="3.40.1010.10">
    <property type="entry name" value="Cobalt-precorrin-4 Transmethylase, Domain 1"/>
    <property type="match status" value="1"/>
</dbReference>
<dbReference type="GO" id="GO:0032259">
    <property type="term" value="P:methylation"/>
    <property type="evidence" value="ECO:0007669"/>
    <property type="project" value="UniProtKB-KW"/>
</dbReference>
<dbReference type="PANTHER" id="PTHR45790:SF3">
    <property type="entry name" value="S-ADENOSYL-L-METHIONINE-DEPENDENT UROPORPHYRINOGEN III METHYLTRANSFERASE, CHLOROPLASTIC"/>
    <property type="match status" value="1"/>
</dbReference>
<proteinExistence type="inferred from homology"/>
<dbReference type="InterPro" id="IPR006366">
    <property type="entry name" value="CobA/CysG_C"/>
</dbReference>
<dbReference type="FunFam" id="3.30.950.10:FF:000001">
    <property type="entry name" value="Siroheme synthase"/>
    <property type="match status" value="1"/>
</dbReference>
<feature type="domain" description="Tetrapyrrole methylase" evidence="7">
    <location>
        <begin position="5"/>
        <end position="223"/>
    </location>
</feature>
<dbReference type="PROSITE" id="PS00840">
    <property type="entry name" value="SUMT_2"/>
    <property type="match status" value="1"/>
</dbReference>
<dbReference type="InterPro" id="IPR035996">
    <property type="entry name" value="4pyrrol_Methylase_sf"/>
</dbReference>
<keyword evidence="2 6" id="KW-0489">Methyltransferase</keyword>
<dbReference type="InterPro" id="IPR003043">
    <property type="entry name" value="Uropor_MeTrfase_CS"/>
</dbReference>
<dbReference type="AlphaFoldDB" id="A0A1F6CN03"/>
<dbReference type="InterPro" id="IPR036108">
    <property type="entry name" value="4pyrrol_syn_uPrphyn_synt_sf"/>
</dbReference>
<dbReference type="EMBL" id="MFKF01000207">
    <property type="protein sequence ID" value="OGG50505.1"/>
    <property type="molecule type" value="Genomic_DNA"/>
</dbReference>
<keyword evidence="3 6" id="KW-0808">Transferase</keyword>
<dbReference type="Gene3D" id="3.30.950.10">
    <property type="entry name" value="Methyltransferase, Cobalt-precorrin-4 Transmethylase, Domain 2"/>
    <property type="match status" value="1"/>
</dbReference>
<evidence type="ECO:0000259" key="8">
    <source>
        <dbReference type="Pfam" id="PF02602"/>
    </source>
</evidence>
<evidence type="ECO:0000256" key="4">
    <source>
        <dbReference type="ARBA" id="ARBA00022691"/>
    </source>
</evidence>
<dbReference type="SUPFAM" id="SSF69618">
    <property type="entry name" value="HemD-like"/>
    <property type="match status" value="1"/>
</dbReference>
<dbReference type="NCBIfam" id="TIGR01469">
    <property type="entry name" value="cobA_cysG_Cterm"/>
    <property type="match status" value="1"/>
</dbReference>